<dbReference type="FunFam" id="3.30.160.60:FF:000013">
    <property type="entry name" value="Putative zinc finger E-box-binding homeobox 2"/>
    <property type="match status" value="2"/>
</dbReference>
<dbReference type="Gene3D" id="3.30.160.60">
    <property type="entry name" value="Classic Zinc Finger"/>
    <property type="match status" value="6"/>
</dbReference>
<feature type="compositionally biased region" description="Gly residues" evidence="14">
    <location>
        <begin position="1364"/>
        <end position="1382"/>
    </location>
</feature>
<dbReference type="EnsemblMetazoa" id="AATE014267-RA">
    <property type="protein sequence ID" value="AATE014267-PA.1"/>
    <property type="gene ID" value="AATE014267"/>
</dbReference>
<sequence length="1487" mass="157591">LGITKTCEGINCSTKNTHTKKQTKTKSQSMVSCSVGVSTYYKAEGRIMPSSTKCSLQFPSLPSGLPSDSDALAAADCCVQCPQCHQTVQGIEALKQHIQVNHSSNTDGDNSSSLGLRLKVPADASEPDDADHIEDDDGGDDDHDEEHVAPEEHDGHHAAPNTVHVSSPSVVSPLEPFAAGNRASGDLVGSRLQAKCVSLLQQQEHKDRLRKQHDPTADLAEDEEDIEVEHRSTPLDFLMSAAQPQGMIQGEPPYGRSSMVVSPAQSGSSNGSSAGSLPTGGSPHDGDGDGVPVYHCSQCQATFTNRDQYERHEQLHTPSALVSCKVCNKQFANVYRLQRHMISHDESTLLRKFKCNDCDKAFKFKHHLKEHVRIHSGEKPFVCTNCGKRFSHSGSYSSHMTSKKCINMGIKMHHNPHINNNNSSSNNNNNTSSHNNNNNNNNNSLSNSHPLLQLPYCNNNNNNNNNNHHHHQHHNGQVNGKQPPSSRAAPSLHLEMEWMGAGAGGASKSVLAMSPSPTSSCSSATKHELELSAASAAVAQAAAAAVAAAASGGLQPTDALLPMIGKYPPNYSTAMNLFAAATISNPFYSMAMLNNPLHLQHMLTLSVAAQQQQQQQQHQQHQAAGASAASDGAAIYGQRQPHRSDEEEEEKEEEDEADSDDQQVGRRRPSSLEETHMDTLATGVRDAERRESPGSASTPDHDRMEVDEEIKHTAGAVKPPLEGGSPARADDRMVAPEAEGASGGGEPGFPDDGASGRAALEGERKFEPSDAWASEPPPKPVQESVVKPLGETALLLAYPPKCEPTDDEMEGQEQRAEQQVESQQPVQQVQQQVQQLTPAAGGLPPCEQQVTVKGEPLEEREETAEMELEPAAARGSAGSNSPVGSPSLSSSVSASSLSLASSLAQPHCVYCNEQFTSQAELLQHTQMLCKQSLLHNRFVAAAAAAAAAGNASALPQTAGGMAASASSSNNSNSSSCSEDDTDYETVGVGSKGAGAGGCGLFGGPHGPTGLGMGAAGGTGSSSGSGGSGKVRVRTAISEEQQNELKKYYARNSKPSRDEFQAIAQHVKMEARVVQVWFQNNRSRERKMGSLGGGGRQYPSGGGGGGGGTGAPTSPLHADRAPSVVAGQETTADQPLDLSVKKELSMTAAAAEALLTAAGNTNATLPVGSLPAGLLQVAAGQADTMSALDEAINLTAHRPCSPTSFFYNDIHPIHGVTASQTHAGHGGNPLQLGFGGGSGGGSGGLRDTPSPQEARGQYHHYQHHPPPPPSLVQYGQSAYTGMLHHHHHHPAGLEQLFRHQMSPELSAVASGSASLASLSPGTRELVQDAAGSGPYDCGSKYYNPFTDKQLLHSMLSVPKRMGGPYGGASAGGGNGGTGAGGTGKEAHAQQQPPDAEGQYVCDQCDKTFSKHSSLQRHKYEHSGQRPYKCMDCPKAFKHKHHLTEHKRLHSGEKPFQCCKCLKRFSHSGSYSQHMNHRYSYCKPYREGK</sequence>
<feature type="compositionally biased region" description="Gly residues" evidence="14">
    <location>
        <begin position="1232"/>
        <end position="1243"/>
    </location>
</feature>
<feature type="compositionally biased region" description="Basic and acidic residues" evidence="14">
    <location>
        <begin position="203"/>
        <end position="216"/>
    </location>
</feature>
<dbReference type="FunFam" id="3.30.160.60:FF:000188">
    <property type="entry name" value="Zinc finger protein 787"/>
    <property type="match status" value="1"/>
</dbReference>
<evidence type="ECO:0000313" key="15">
    <source>
        <dbReference type="EnsemblMetazoa" id="AATE014267-PA.1"/>
    </source>
</evidence>
<evidence type="ECO:0000256" key="5">
    <source>
        <dbReference type="ARBA" id="ARBA00022771"/>
    </source>
</evidence>
<evidence type="ECO:0000256" key="13">
    <source>
        <dbReference type="RuleBase" id="RU000682"/>
    </source>
</evidence>
<dbReference type="PROSITE" id="PS00027">
    <property type="entry name" value="HOMEOBOX_1"/>
    <property type="match status" value="1"/>
</dbReference>
<feature type="region of interest" description="Disordered" evidence="14">
    <location>
        <begin position="960"/>
        <end position="983"/>
    </location>
</feature>
<evidence type="ECO:0000256" key="1">
    <source>
        <dbReference type="ARBA" id="ARBA00004123"/>
    </source>
</evidence>
<dbReference type="SUPFAM" id="SSF46689">
    <property type="entry name" value="Homeodomain-like"/>
    <property type="match status" value="1"/>
</dbReference>
<feature type="region of interest" description="Disordered" evidence="14">
    <location>
        <begin position="1218"/>
        <end position="1269"/>
    </location>
</feature>
<feature type="compositionally biased region" description="Basic and acidic residues" evidence="14">
    <location>
        <begin position="145"/>
        <end position="157"/>
    </location>
</feature>
<keyword evidence="9" id="KW-0804">Transcription</keyword>
<feature type="region of interest" description="Disordered" evidence="14">
    <location>
        <begin position="412"/>
        <end position="488"/>
    </location>
</feature>
<dbReference type="PROSITE" id="PS50071">
    <property type="entry name" value="HOMEOBOX_2"/>
    <property type="match status" value="1"/>
</dbReference>
<dbReference type="GO" id="GO:0000978">
    <property type="term" value="F:RNA polymerase II cis-regulatory region sequence-specific DNA binding"/>
    <property type="evidence" value="ECO:0007669"/>
    <property type="project" value="TreeGrafter"/>
</dbReference>
<dbReference type="Pfam" id="PF00046">
    <property type="entry name" value="Homeodomain"/>
    <property type="match status" value="1"/>
</dbReference>
<evidence type="ECO:0000256" key="2">
    <source>
        <dbReference type="ARBA" id="ARBA00006991"/>
    </source>
</evidence>
<dbReference type="GO" id="GO:0005634">
    <property type="term" value="C:nucleus"/>
    <property type="evidence" value="ECO:0007669"/>
    <property type="project" value="UniProtKB-SubCell"/>
</dbReference>
<dbReference type="InterPro" id="IPR051574">
    <property type="entry name" value="ZnF_E-box_Homeobox"/>
</dbReference>
<feature type="compositionally biased region" description="Acidic residues" evidence="14">
    <location>
        <begin position="858"/>
        <end position="868"/>
    </location>
</feature>
<keyword evidence="5 11" id="KW-0863">Zinc-finger</keyword>
<feature type="region of interest" description="Disordered" evidence="14">
    <location>
        <begin position="612"/>
        <end position="631"/>
    </location>
</feature>
<name>A0A182JA72_ANOAO</name>
<dbReference type="VEuPathDB" id="VectorBase:AATE014267"/>
<dbReference type="Pfam" id="PF00096">
    <property type="entry name" value="zf-C2H2"/>
    <property type="match status" value="5"/>
</dbReference>
<keyword evidence="7 12" id="KW-0238">DNA-binding</keyword>
<keyword evidence="10 12" id="KW-0539">Nucleus</keyword>
<keyword evidence="4" id="KW-0677">Repeat</keyword>
<dbReference type="STRING" id="41427.A0A182JA72"/>
<dbReference type="FunFam" id="3.30.160.60:FF:000744">
    <property type="entry name" value="zinc finger E-box-binding homeobox 1"/>
    <property type="match status" value="1"/>
</dbReference>
<dbReference type="InterPro" id="IPR036236">
    <property type="entry name" value="Znf_C2H2_sf"/>
</dbReference>
<feature type="compositionally biased region" description="Acidic residues" evidence="14">
    <location>
        <begin position="125"/>
        <end position="144"/>
    </location>
</feature>
<dbReference type="SUPFAM" id="SSF57667">
    <property type="entry name" value="beta-beta-alpha zinc fingers"/>
    <property type="match status" value="4"/>
</dbReference>
<evidence type="ECO:0000256" key="3">
    <source>
        <dbReference type="ARBA" id="ARBA00022723"/>
    </source>
</evidence>
<dbReference type="InterPro" id="IPR001356">
    <property type="entry name" value="HD"/>
</dbReference>
<feature type="region of interest" description="Disordered" evidence="14">
    <location>
        <begin position="246"/>
        <end position="291"/>
    </location>
</feature>
<dbReference type="SMART" id="SM00355">
    <property type="entry name" value="ZnF_C2H2"/>
    <property type="match status" value="9"/>
</dbReference>
<feature type="compositionally biased region" description="Acidic residues" evidence="14">
    <location>
        <begin position="646"/>
        <end position="661"/>
    </location>
</feature>
<dbReference type="PROSITE" id="PS50157">
    <property type="entry name" value="ZINC_FINGER_C2H2_2"/>
    <property type="match status" value="7"/>
</dbReference>
<comment type="subcellular location">
    <subcellularLocation>
        <location evidence="1 12 13">Nucleus</location>
    </subcellularLocation>
</comment>
<keyword evidence="3" id="KW-0479">Metal-binding</keyword>
<keyword evidence="6" id="KW-0862">Zinc</keyword>
<dbReference type="GO" id="GO:0000122">
    <property type="term" value="P:negative regulation of transcription by RNA polymerase II"/>
    <property type="evidence" value="ECO:0007669"/>
    <property type="project" value="UniProtKB-ARBA"/>
</dbReference>
<evidence type="ECO:0000256" key="6">
    <source>
        <dbReference type="ARBA" id="ARBA00022833"/>
    </source>
</evidence>
<evidence type="ECO:0000256" key="10">
    <source>
        <dbReference type="ARBA" id="ARBA00023242"/>
    </source>
</evidence>
<evidence type="ECO:0000256" key="8">
    <source>
        <dbReference type="ARBA" id="ARBA00023155"/>
    </source>
</evidence>
<feature type="compositionally biased region" description="Low complexity" evidence="14">
    <location>
        <begin position="869"/>
        <end position="892"/>
    </location>
</feature>
<feature type="region of interest" description="Disordered" evidence="14">
    <location>
        <begin position="202"/>
        <end position="229"/>
    </location>
</feature>
<dbReference type="GO" id="GO:0000981">
    <property type="term" value="F:DNA-binding transcription factor activity, RNA polymerase II-specific"/>
    <property type="evidence" value="ECO:0007669"/>
    <property type="project" value="InterPro"/>
</dbReference>
<feature type="region of interest" description="Disordered" evidence="14">
    <location>
        <begin position="122"/>
        <end position="169"/>
    </location>
</feature>
<feature type="region of interest" description="Disordered" evidence="14">
    <location>
        <begin position="1364"/>
        <end position="1396"/>
    </location>
</feature>
<feature type="DNA-binding region" description="Homeobox" evidence="12">
    <location>
        <begin position="1029"/>
        <end position="1088"/>
    </location>
</feature>
<feature type="compositionally biased region" description="Gly residues" evidence="14">
    <location>
        <begin position="1089"/>
        <end position="1109"/>
    </location>
</feature>
<feature type="compositionally biased region" description="Polar residues" evidence="14">
    <location>
        <begin position="476"/>
        <end position="485"/>
    </location>
</feature>
<dbReference type="InterPro" id="IPR017970">
    <property type="entry name" value="Homeobox_CS"/>
</dbReference>
<feature type="region of interest" description="Disordered" evidence="14">
    <location>
        <begin position="1084"/>
        <end position="1131"/>
    </location>
</feature>
<dbReference type="InterPro" id="IPR000626">
    <property type="entry name" value="Ubiquitin-like_dom"/>
</dbReference>
<dbReference type="FunFam" id="3.30.160.60:FF:000045">
    <property type="entry name" value="ZFP69 zinc finger protein B"/>
    <property type="match status" value="1"/>
</dbReference>
<organism evidence="15">
    <name type="scientific">Anopheles atroparvus</name>
    <name type="common">European mosquito</name>
    <dbReference type="NCBI Taxonomy" id="41427"/>
    <lineage>
        <taxon>Eukaryota</taxon>
        <taxon>Metazoa</taxon>
        <taxon>Ecdysozoa</taxon>
        <taxon>Arthropoda</taxon>
        <taxon>Hexapoda</taxon>
        <taxon>Insecta</taxon>
        <taxon>Pterygota</taxon>
        <taxon>Neoptera</taxon>
        <taxon>Endopterygota</taxon>
        <taxon>Diptera</taxon>
        <taxon>Nematocera</taxon>
        <taxon>Culicoidea</taxon>
        <taxon>Culicidae</taxon>
        <taxon>Anophelinae</taxon>
        <taxon>Anopheles</taxon>
    </lineage>
</organism>
<evidence type="ECO:0000256" key="11">
    <source>
        <dbReference type="PROSITE-ProRule" id="PRU00042"/>
    </source>
</evidence>
<dbReference type="InterPro" id="IPR013087">
    <property type="entry name" value="Znf_C2H2_type"/>
</dbReference>
<reference evidence="15" key="1">
    <citation type="submission" date="2022-08" db="UniProtKB">
        <authorList>
            <consortium name="EnsemblMetazoa"/>
        </authorList>
    </citation>
    <scope>IDENTIFICATION</scope>
    <source>
        <strain evidence="15">EBRO</strain>
    </source>
</reference>
<feature type="compositionally biased region" description="Basic and acidic residues" evidence="14">
    <location>
        <begin position="699"/>
        <end position="712"/>
    </location>
</feature>
<dbReference type="GO" id="GO:0008270">
    <property type="term" value="F:zinc ion binding"/>
    <property type="evidence" value="ECO:0007669"/>
    <property type="project" value="UniProtKB-KW"/>
</dbReference>
<protein>
    <submittedName>
        <fullName evidence="15">Uncharacterized protein</fullName>
    </submittedName>
</protein>
<feature type="compositionally biased region" description="Low complexity" evidence="14">
    <location>
        <begin position="962"/>
        <end position="975"/>
    </location>
</feature>
<evidence type="ECO:0000256" key="12">
    <source>
        <dbReference type="PROSITE-ProRule" id="PRU00108"/>
    </source>
</evidence>
<dbReference type="CDD" id="cd00086">
    <property type="entry name" value="homeodomain"/>
    <property type="match status" value="1"/>
</dbReference>
<evidence type="ECO:0000256" key="7">
    <source>
        <dbReference type="ARBA" id="ARBA00023125"/>
    </source>
</evidence>
<dbReference type="Gene3D" id="1.10.10.60">
    <property type="entry name" value="Homeodomain-like"/>
    <property type="match status" value="1"/>
</dbReference>
<feature type="region of interest" description="Disordered" evidence="14">
    <location>
        <begin position="637"/>
        <end position="892"/>
    </location>
</feature>
<dbReference type="PROSITE" id="PS00028">
    <property type="entry name" value="ZINC_FINGER_C2H2_1"/>
    <property type="match status" value="5"/>
</dbReference>
<feature type="compositionally biased region" description="Low complexity" evidence="14">
    <location>
        <begin position="266"/>
        <end position="276"/>
    </location>
</feature>
<comment type="similarity">
    <text evidence="2">Belongs to the krueppel C2H2-type zinc-finger protein family.</text>
</comment>
<feature type="compositionally biased region" description="Low complexity" evidence="14">
    <location>
        <begin position="417"/>
        <end position="449"/>
    </location>
</feature>
<dbReference type="SMART" id="SM00389">
    <property type="entry name" value="HOX"/>
    <property type="match status" value="1"/>
</dbReference>
<keyword evidence="8 12" id="KW-0371">Homeobox</keyword>
<dbReference type="PANTHER" id="PTHR24391:SF27">
    <property type="entry name" value="ZINC FINGER PROTEIN 1"/>
    <property type="match status" value="1"/>
</dbReference>
<evidence type="ECO:0000256" key="4">
    <source>
        <dbReference type="ARBA" id="ARBA00022737"/>
    </source>
</evidence>
<feature type="compositionally biased region" description="Low complexity" evidence="14">
    <location>
        <begin position="819"/>
        <end position="835"/>
    </location>
</feature>
<proteinExistence type="inferred from homology"/>
<dbReference type="PROSITE" id="PS50053">
    <property type="entry name" value="UBIQUITIN_2"/>
    <property type="match status" value="1"/>
</dbReference>
<accession>A0A182JA72</accession>
<dbReference type="InterPro" id="IPR009057">
    <property type="entry name" value="Homeodomain-like_sf"/>
</dbReference>
<dbReference type="PANTHER" id="PTHR24391">
    <property type="entry name" value="HISTONE H4 TRANSCRIPTION FACTOR-RELATED"/>
    <property type="match status" value="1"/>
</dbReference>
<evidence type="ECO:0000256" key="9">
    <source>
        <dbReference type="ARBA" id="ARBA00023163"/>
    </source>
</evidence>
<evidence type="ECO:0000256" key="14">
    <source>
        <dbReference type="SAM" id="MobiDB-lite"/>
    </source>
</evidence>